<evidence type="ECO:0000256" key="5">
    <source>
        <dbReference type="ARBA" id="ARBA00022692"/>
    </source>
</evidence>
<keyword evidence="6 8" id="KW-1133">Transmembrane helix</keyword>
<feature type="transmembrane region" description="Helical" evidence="8">
    <location>
        <begin position="101"/>
        <end position="119"/>
    </location>
</feature>
<feature type="transmembrane region" description="Helical" evidence="8">
    <location>
        <begin position="126"/>
        <end position="143"/>
    </location>
</feature>
<evidence type="ECO:0000259" key="9">
    <source>
        <dbReference type="Pfam" id="PF13231"/>
    </source>
</evidence>
<evidence type="ECO:0000256" key="8">
    <source>
        <dbReference type="SAM" id="Phobius"/>
    </source>
</evidence>
<keyword evidence="4" id="KW-0808">Transferase</keyword>
<evidence type="ECO:0000256" key="2">
    <source>
        <dbReference type="ARBA" id="ARBA00022475"/>
    </source>
</evidence>
<dbReference type="InterPro" id="IPR038731">
    <property type="entry name" value="RgtA/B/C-like"/>
</dbReference>
<feature type="transmembrane region" description="Helical" evidence="8">
    <location>
        <begin position="298"/>
        <end position="315"/>
    </location>
</feature>
<evidence type="ECO:0000256" key="3">
    <source>
        <dbReference type="ARBA" id="ARBA00022676"/>
    </source>
</evidence>
<keyword evidence="3" id="KW-0328">Glycosyltransferase</keyword>
<organism evidence="10 11">
    <name type="scientific">Pokkaliibacter plantistimulans</name>
    <dbReference type="NCBI Taxonomy" id="1635171"/>
    <lineage>
        <taxon>Bacteria</taxon>
        <taxon>Pseudomonadati</taxon>
        <taxon>Pseudomonadota</taxon>
        <taxon>Gammaproteobacteria</taxon>
        <taxon>Oceanospirillales</taxon>
        <taxon>Balneatrichaceae</taxon>
        <taxon>Pokkaliibacter</taxon>
    </lineage>
</organism>
<dbReference type="InterPro" id="IPR050297">
    <property type="entry name" value="LipidA_mod_glycosyltrf_83"/>
</dbReference>
<evidence type="ECO:0000256" key="7">
    <source>
        <dbReference type="ARBA" id="ARBA00023136"/>
    </source>
</evidence>
<dbReference type="PANTHER" id="PTHR33908:SF11">
    <property type="entry name" value="MEMBRANE PROTEIN"/>
    <property type="match status" value="1"/>
</dbReference>
<dbReference type="PANTHER" id="PTHR33908">
    <property type="entry name" value="MANNOSYLTRANSFERASE YKCB-RELATED"/>
    <property type="match status" value="1"/>
</dbReference>
<keyword evidence="2" id="KW-1003">Cell membrane</keyword>
<evidence type="ECO:0000313" key="11">
    <source>
        <dbReference type="Proteomes" id="UP000248090"/>
    </source>
</evidence>
<feature type="transmembrane region" description="Helical" evidence="8">
    <location>
        <begin position="273"/>
        <end position="292"/>
    </location>
</feature>
<name>A0ABX5M104_9GAMM</name>
<sequence>MASEQWQLACVVLILVLYRLLVITAQVPLFFDEAYYYFWSLSPDWGYYSKPPMVAWLIHLSTLLIPVSDLSVKFLSPVLYGLTTLIVARIANQLFDRSTVFWAGILFLTMPLISFNSLFITTDAPLMFCWALTVYLLVLALTHNRWREWLASGVVCGLGLMSKYTMVLLPLSLLLYLSMSPERRRHLRNLKLWAAASIAALVYLPNLLWNAAHHFISFRHTEEISQLDKSWFHFDRLLEFAGGQCVAFGMVAMVVLVVLMVRKDSYRDSRYRLLLSLALPYLLLMCLQAFLARANLNWAAPVYITATVAVAGWLVQTRKQRWLGCAIVLNLAFMFGLYHYHFWQHQLGIQPSPKNDPYHRILGWAAVGQQLSHWRQRYPDAYLLSESRELLAYLGFYTEPRFEQQIAVWNPQHLVRNHYDLIPPLTAGTDTSYLFVSNKPLPSLIQDAFAQVDDLGEITTPVYPNVQRTIHLYYLKGFYGYGHQSQ</sequence>
<evidence type="ECO:0000256" key="4">
    <source>
        <dbReference type="ARBA" id="ARBA00022679"/>
    </source>
</evidence>
<feature type="domain" description="Glycosyltransferase RgtA/B/C/D-like" evidence="9">
    <location>
        <begin position="49"/>
        <end position="209"/>
    </location>
</feature>
<proteinExistence type="predicted"/>
<feature type="transmembrane region" description="Helical" evidence="8">
    <location>
        <begin position="7"/>
        <end position="31"/>
    </location>
</feature>
<feature type="transmembrane region" description="Helical" evidence="8">
    <location>
        <begin position="149"/>
        <end position="178"/>
    </location>
</feature>
<gene>
    <name evidence="10" type="ORF">WH50_14485</name>
</gene>
<keyword evidence="11" id="KW-1185">Reference proteome</keyword>
<reference evidence="10 11" key="1">
    <citation type="submission" date="2015-03" db="EMBL/GenBank/DDBJ databases">
        <authorList>
            <person name="Krishnan R."/>
            <person name="Midha S."/>
            <person name="Patil P.B."/>
            <person name="Rameshkumar N."/>
        </authorList>
    </citation>
    <scope>NUCLEOTIDE SEQUENCE [LARGE SCALE GENOMIC DNA]</scope>
    <source>
        <strain evidence="10 11">L1E11</strain>
    </source>
</reference>
<protein>
    <recommendedName>
        <fullName evidence="9">Glycosyltransferase RgtA/B/C/D-like domain-containing protein</fullName>
    </recommendedName>
</protein>
<evidence type="ECO:0000256" key="1">
    <source>
        <dbReference type="ARBA" id="ARBA00004651"/>
    </source>
</evidence>
<feature type="transmembrane region" description="Helical" evidence="8">
    <location>
        <begin position="322"/>
        <end position="343"/>
    </location>
</feature>
<dbReference type="Proteomes" id="UP000248090">
    <property type="component" value="Unassembled WGS sequence"/>
</dbReference>
<dbReference type="Pfam" id="PF13231">
    <property type="entry name" value="PMT_2"/>
    <property type="match status" value="1"/>
</dbReference>
<keyword evidence="5 8" id="KW-0812">Transmembrane</keyword>
<dbReference type="EMBL" id="LAPT01000071">
    <property type="protein sequence ID" value="PXF30585.1"/>
    <property type="molecule type" value="Genomic_DNA"/>
</dbReference>
<evidence type="ECO:0000256" key="6">
    <source>
        <dbReference type="ARBA" id="ARBA00022989"/>
    </source>
</evidence>
<evidence type="ECO:0000313" key="10">
    <source>
        <dbReference type="EMBL" id="PXF30585.1"/>
    </source>
</evidence>
<feature type="transmembrane region" description="Helical" evidence="8">
    <location>
        <begin position="240"/>
        <end position="261"/>
    </location>
</feature>
<accession>A0ABX5M104</accession>
<keyword evidence="7 8" id="KW-0472">Membrane</keyword>
<comment type="subcellular location">
    <subcellularLocation>
        <location evidence="1">Cell membrane</location>
        <topology evidence="1">Multi-pass membrane protein</topology>
    </subcellularLocation>
</comment>
<feature type="transmembrane region" description="Helical" evidence="8">
    <location>
        <begin position="190"/>
        <end position="209"/>
    </location>
</feature>
<comment type="caution">
    <text evidence="10">The sequence shown here is derived from an EMBL/GenBank/DDBJ whole genome shotgun (WGS) entry which is preliminary data.</text>
</comment>